<dbReference type="Proteomes" id="UP001629156">
    <property type="component" value="Unassembled WGS sequence"/>
</dbReference>
<accession>A0ABW8YY34</accession>
<gene>
    <name evidence="2" type="ORF">ABS766_07540</name>
</gene>
<organism evidence="2 3">
    <name type="scientific">Flavobacterium rhizosphaerae</name>
    <dbReference type="NCBI Taxonomy" id="3163298"/>
    <lineage>
        <taxon>Bacteria</taxon>
        <taxon>Pseudomonadati</taxon>
        <taxon>Bacteroidota</taxon>
        <taxon>Flavobacteriia</taxon>
        <taxon>Flavobacteriales</taxon>
        <taxon>Flavobacteriaceae</taxon>
        <taxon>Flavobacterium</taxon>
    </lineage>
</organism>
<comment type="caution">
    <text evidence="2">The sequence shown here is derived from an EMBL/GenBank/DDBJ whole genome shotgun (WGS) entry which is preliminary data.</text>
</comment>
<keyword evidence="1" id="KW-0732">Signal</keyword>
<evidence type="ECO:0000313" key="2">
    <source>
        <dbReference type="EMBL" id="MFL9844267.1"/>
    </source>
</evidence>
<protein>
    <submittedName>
        <fullName evidence="2">Choice-of-anchor tandem repeat GloVer-containing protein</fullName>
    </submittedName>
</protein>
<feature type="chain" id="PRO_5046835238" evidence="1">
    <location>
        <begin position="21"/>
        <end position="224"/>
    </location>
</feature>
<reference evidence="2 3" key="1">
    <citation type="submission" date="2024-06" db="EMBL/GenBank/DDBJ databases">
        <authorList>
            <person name="Kaempfer P."/>
            <person name="Viver T."/>
        </authorList>
    </citation>
    <scope>NUCLEOTIDE SEQUENCE [LARGE SCALE GENOMIC DNA]</scope>
    <source>
        <strain evidence="2 3">ST-119</strain>
    </source>
</reference>
<name>A0ABW8YY34_9FLAO</name>
<dbReference type="InterPro" id="IPR022519">
    <property type="entry name" value="Gloeo/Verruco_rpt"/>
</dbReference>
<dbReference type="EMBL" id="JBELPZ010000006">
    <property type="protein sequence ID" value="MFL9844267.1"/>
    <property type="molecule type" value="Genomic_DNA"/>
</dbReference>
<sequence length="224" mass="23750">MKTKLLITFLLVVNSLSAQKEFWGLANRGGTATGNLGLGYGAIIKTDASGANAQMVHVFDSINGMQPNGRLLLASNGKLYGTTYFGGNVQLNGNTDGVLFEYDPIGNEFSVVSLFGTGDFPTIRNPKCGVIEALEGQLFGAAGVGIYKHNLTDEETSLAALVTVSYTGMNAFPNSINGELMKASDGYIYGTTKNYSMCPASSPYMGCIVRFNPATPTSTNPKMH</sequence>
<proteinExistence type="predicted"/>
<dbReference type="RefSeq" id="WP_408084518.1">
    <property type="nucleotide sequence ID" value="NZ_JBELPZ010000006.1"/>
</dbReference>
<keyword evidence="3" id="KW-1185">Reference proteome</keyword>
<dbReference type="NCBIfam" id="TIGR03803">
    <property type="entry name" value="Gloeo_Verruco"/>
    <property type="match status" value="1"/>
</dbReference>
<feature type="signal peptide" evidence="1">
    <location>
        <begin position="1"/>
        <end position="20"/>
    </location>
</feature>
<evidence type="ECO:0000256" key="1">
    <source>
        <dbReference type="SAM" id="SignalP"/>
    </source>
</evidence>
<evidence type="ECO:0000313" key="3">
    <source>
        <dbReference type="Proteomes" id="UP001629156"/>
    </source>
</evidence>